<comment type="caution">
    <text evidence="1">The sequence shown here is derived from an EMBL/GenBank/DDBJ whole genome shotgun (WGS) entry which is preliminary data.</text>
</comment>
<dbReference type="RefSeq" id="WP_106772048.1">
    <property type="nucleotide sequence ID" value="NZ_PXYK01000008.1"/>
</dbReference>
<dbReference type="Proteomes" id="UP000241229">
    <property type="component" value="Unassembled WGS sequence"/>
</dbReference>
<dbReference type="InterPro" id="IPR012675">
    <property type="entry name" value="Beta-grasp_dom_sf"/>
</dbReference>
<dbReference type="Gene3D" id="3.10.20.30">
    <property type="match status" value="1"/>
</dbReference>
<accession>A0A2P7SEY9</accession>
<reference evidence="1 2" key="1">
    <citation type="submission" date="2018-03" db="EMBL/GenBank/DDBJ databases">
        <title>The draft genome of Mesorhizobium sp. 6GN-30.</title>
        <authorList>
            <person name="Liu L."/>
            <person name="Li L."/>
            <person name="Wang T."/>
            <person name="Zhang X."/>
            <person name="Liang L."/>
        </authorList>
    </citation>
    <scope>NUCLEOTIDE SEQUENCE [LARGE SCALE GENOMIC DNA]</scope>
    <source>
        <strain evidence="1 2">6GN30</strain>
    </source>
</reference>
<evidence type="ECO:0000313" key="1">
    <source>
        <dbReference type="EMBL" id="PSJ61043.1"/>
    </source>
</evidence>
<evidence type="ECO:0000313" key="2">
    <source>
        <dbReference type="Proteomes" id="UP000241229"/>
    </source>
</evidence>
<dbReference type="InterPro" id="IPR016155">
    <property type="entry name" value="Mopterin_synth/thiamin_S_b"/>
</dbReference>
<dbReference type="OrthoDB" id="9800712at2"/>
<organism evidence="1 2">
    <name type="scientific">Kumtagia ephedrae</name>
    <dbReference type="NCBI Taxonomy" id="2116701"/>
    <lineage>
        <taxon>Bacteria</taxon>
        <taxon>Pseudomonadati</taxon>
        <taxon>Pseudomonadota</taxon>
        <taxon>Alphaproteobacteria</taxon>
        <taxon>Hyphomicrobiales</taxon>
        <taxon>Phyllobacteriaceae</taxon>
        <taxon>Kumtagia</taxon>
    </lineage>
</organism>
<dbReference type="InterPro" id="IPR003749">
    <property type="entry name" value="ThiS/MoaD-like"/>
</dbReference>
<name>A0A2P7SEY9_9HYPH</name>
<protein>
    <submittedName>
        <fullName evidence="1">Molybdopterin converting factor subunit 1</fullName>
    </submittedName>
</protein>
<dbReference type="Pfam" id="PF02597">
    <property type="entry name" value="ThiS"/>
    <property type="match status" value="1"/>
</dbReference>
<dbReference type="EMBL" id="PXYK01000008">
    <property type="protein sequence ID" value="PSJ61043.1"/>
    <property type="molecule type" value="Genomic_DNA"/>
</dbReference>
<dbReference type="CDD" id="cd00754">
    <property type="entry name" value="Ubl_MoaD"/>
    <property type="match status" value="1"/>
</dbReference>
<dbReference type="AlphaFoldDB" id="A0A2P7SEY9"/>
<dbReference type="NCBIfam" id="TIGR01682">
    <property type="entry name" value="moaD"/>
    <property type="match status" value="1"/>
</dbReference>
<gene>
    <name evidence="1" type="primary">moaD</name>
    <name evidence="1" type="ORF">C7I84_10065</name>
</gene>
<dbReference type="SUPFAM" id="SSF54285">
    <property type="entry name" value="MoaD/ThiS"/>
    <property type="match status" value="1"/>
</dbReference>
<proteinExistence type="predicted"/>
<keyword evidence="2" id="KW-1185">Reference proteome</keyword>
<sequence>MSEQTVKLIYFAWVRERIGRSEEDVALPAQVRSVRDLLAWLQGRGDEYANALRHPEAIRVAINQEHVDHREAVAGAREIALFPPMTGG</sequence>